<dbReference type="PATRIC" id="fig|512763.3.peg.3963"/>
<evidence type="ECO:0000313" key="2">
    <source>
        <dbReference type="EMBL" id="ALJ00519.1"/>
    </source>
</evidence>
<dbReference type="STRING" id="512763.DC20_18025"/>
<sequence length="298" mass="33247">MKYNQLGTSTLTVSEISFGCMSLPNDESESISLLHQALGGGITLFDTADLYEKGKNEETVGKAFKGKRDQVVLATKVGNQWRPDGSGWDWNPTKAYILESVEKSLRSLQTDYIDLYQLHGGTIEDPIDETIEAFELLKEQGKIREYGMSSIRPNVIRQYVKKSNLVSVMMQYSLLDRRPEEQMLDLLHDHKIGVLARGSLAQGLLLGKTPKTYLNHTLEEVTQTAEALKAIAGAENVLNTSVKYVLHHPAVTTAVLGIRTASHLEQAFAVVKAPSLSEETLLYLHKQIPAEVYEHHRN</sequence>
<dbReference type="Pfam" id="PF00248">
    <property type="entry name" value="Aldo_ket_red"/>
    <property type="match status" value="1"/>
</dbReference>
<dbReference type="InterPro" id="IPR053135">
    <property type="entry name" value="AKR2_Oxidoreductase"/>
</dbReference>
<protein>
    <submittedName>
        <fullName evidence="2">Oxidoreductase</fullName>
    </submittedName>
</protein>
<feature type="domain" description="NADP-dependent oxidoreductase" evidence="1">
    <location>
        <begin position="16"/>
        <end position="280"/>
    </location>
</feature>
<dbReference type="Proteomes" id="UP000061382">
    <property type="component" value="Chromosome"/>
</dbReference>
<name>A0A0P0CSR0_9BACT</name>
<evidence type="ECO:0000259" key="1">
    <source>
        <dbReference type="Pfam" id="PF00248"/>
    </source>
</evidence>
<accession>A0A0P0CSR0</accession>
<organism evidence="2 3">
    <name type="scientific">Rufibacter tibetensis</name>
    <dbReference type="NCBI Taxonomy" id="512763"/>
    <lineage>
        <taxon>Bacteria</taxon>
        <taxon>Pseudomonadati</taxon>
        <taxon>Bacteroidota</taxon>
        <taxon>Cytophagia</taxon>
        <taxon>Cytophagales</taxon>
        <taxon>Hymenobacteraceae</taxon>
        <taxon>Rufibacter</taxon>
    </lineage>
</organism>
<gene>
    <name evidence="2" type="ORF">DC20_18025</name>
</gene>
<dbReference type="EMBL" id="CP012643">
    <property type="protein sequence ID" value="ALJ00519.1"/>
    <property type="molecule type" value="Genomic_DNA"/>
</dbReference>
<dbReference type="InterPro" id="IPR023210">
    <property type="entry name" value="NADP_OxRdtase_dom"/>
</dbReference>
<dbReference type="Gene3D" id="3.20.20.100">
    <property type="entry name" value="NADP-dependent oxidoreductase domain"/>
    <property type="match status" value="1"/>
</dbReference>
<dbReference type="PANTHER" id="PTHR43312">
    <property type="entry name" value="D-THREO-ALDOSE 1-DEHYDROGENASE"/>
    <property type="match status" value="1"/>
</dbReference>
<dbReference type="AlphaFoldDB" id="A0A0P0CSR0"/>
<keyword evidence="3" id="KW-1185">Reference proteome</keyword>
<dbReference type="KEGG" id="rti:DC20_18025"/>
<dbReference type="CDD" id="cd19086">
    <property type="entry name" value="AKR_AKR11C1"/>
    <property type="match status" value="1"/>
</dbReference>
<dbReference type="InterPro" id="IPR036812">
    <property type="entry name" value="NAD(P)_OxRdtase_dom_sf"/>
</dbReference>
<reference evidence="2 3" key="1">
    <citation type="submission" date="2015-08" db="EMBL/GenBank/DDBJ databases">
        <title>Complete genome sequence of Rufibacter tibetensis strain 1351t, a radiation-resistant bacterium from tibet plateau.</title>
        <authorList>
            <person name="Dai J."/>
        </authorList>
    </citation>
    <scope>NUCLEOTIDE SEQUENCE [LARGE SCALE GENOMIC DNA]</scope>
    <source>
        <strain evidence="2 3">1351</strain>
    </source>
</reference>
<dbReference type="OrthoDB" id="9773828at2"/>
<dbReference type="RefSeq" id="WP_062545104.1">
    <property type="nucleotide sequence ID" value="NZ_CP012643.1"/>
</dbReference>
<evidence type="ECO:0000313" key="3">
    <source>
        <dbReference type="Proteomes" id="UP000061382"/>
    </source>
</evidence>
<proteinExistence type="predicted"/>
<dbReference type="PANTHER" id="PTHR43312:SF1">
    <property type="entry name" value="NADP-DEPENDENT OXIDOREDUCTASE DOMAIN-CONTAINING PROTEIN"/>
    <property type="match status" value="1"/>
</dbReference>
<dbReference type="SUPFAM" id="SSF51430">
    <property type="entry name" value="NAD(P)-linked oxidoreductase"/>
    <property type="match status" value="1"/>
</dbReference>